<gene>
    <name evidence="1" type="ORF">ABK905_23250</name>
</gene>
<reference evidence="1" key="1">
    <citation type="submission" date="2024-06" db="EMBL/GenBank/DDBJ databases">
        <authorList>
            <person name="Coelho C."/>
            <person name="Bento M."/>
            <person name="Garcia E."/>
            <person name="Camelo A."/>
            <person name="Brandao I."/>
            <person name="Espirito Santo C."/>
            <person name="Trovao J."/>
            <person name="Verissimo A."/>
            <person name="Costa J."/>
            <person name="Tiago I."/>
        </authorList>
    </citation>
    <scope>NUCLEOTIDE SEQUENCE</scope>
    <source>
        <strain evidence="1">KWT182</strain>
    </source>
</reference>
<proteinExistence type="predicted"/>
<accession>A0AAU7Q7Z0</accession>
<name>A0AAU7Q7Z0_9GAMM</name>
<organism evidence="1">
    <name type="scientific">Acerihabitans sp. KWT182</name>
    <dbReference type="NCBI Taxonomy" id="3157919"/>
    <lineage>
        <taxon>Bacteria</taxon>
        <taxon>Pseudomonadati</taxon>
        <taxon>Pseudomonadota</taxon>
        <taxon>Gammaproteobacteria</taxon>
        <taxon>Enterobacterales</taxon>
        <taxon>Pectobacteriaceae</taxon>
        <taxon>Acerihabitans</taxon>
    </lineage>
</organism>
<evidence type="ECO:0000313" key="1">
    <source>
        <dbReference type="EMBL" id="XBS69320.1"/>
    </source>
</evidence>
<dbReference type="AlphaFoldDB" id="A0AAU7Q7Z0"/>
<sequence length="131" mass="15042">MHQDITHKYNDYQASVSRWLSKGNLADKIISQCPIEKLPVLPDLADGIRTKEQRHAKATLSARQNYLNGMIKPCDNAPESLSDEYQKLTSEVADRFYELDKYLIHSALSGLTKDDYNAIFFPRSHHTSRVF</sequence>
<protein>
    <submittedName>
        <fullName evidence="1">Uncharacterized protein</fullName>
    </submittedName>
</protein>
<dbReference type="EMBL" id="CP157947">
    <property type="protein sequence ID" value="XBS69320.1"/>
    <property type="molecule type" value="Genomic_DNA"/>
</dbReference>